<reference evidence="2 3" key="1">
    <citation type="submission" date="2016-03" db="EMBL/GenBank/DDBJ databases">
        <authorList>
            <person name="Ploux O."/>
        </authorList>
    </citation>
    <scope>NUCLEOTIDE SEQUENCE [LARGE SCALE GENOMIC DNA]</scope>
    <source>
        <strain evidence="2 3">R0</strain>
    </source>
</reference>
<dbReference type="Proteomes" id="UP000075320">
    <property type="component" value="Unassembled WGS sequence"/>
</dbReference>
<accession>A0A150WNF7</accession>
<gene>
    <name evidence="2" type="ORF">AZI86_01275</name>
</gene>
<dbReference type="RefSeq" id="WP_061833279.1">
    <property type="nucleotide sequence ID" value="NZ_LUKE01000001.1"/>
</dbReference>
<dbReference type="OrthoDB" id="5293632at2"/>
<feature type="signal peptide" evidence="1">
    <location>
        <begin position="1"/>
        <end position="19"/>
    </location>
</feature>
<name>A0A150WNF7_BDEBC</name>
<evidence type="ECO:0008006" key="4">
    <source>
        <dbReference type="Google" id="ProtNLM"/>
    </source>
</evidence>
<evidence type="ECO:0000313" key="3">
    <source>
        <dbReference type="Proteomes" id="UP000075320"/>
    </source>
</evidence>
<comment type="caution">
    <text evidence="2">The sequence shown here is derived from an EMBL/GenBank/DDBJ whole genome shotgun (WGS) entry which is preliminary data.</text>
</comment>
<proteinExistence type="predicted"/>
<organism evidence="2 3">
    <name type="scientific">Bdellovibrio bacteriovorus</name>
    <dbReference type="NCBI Taxonomy" id="959"/>
    <lineage>
        <taxon>Bacteria</taxon>
        <taxon>Pseudomonadati</taxon>
        <taxon>Bdellovibrionota</taxon>
        <taxon>Bdellovibrionia</taxon>
        <taxon>Bdellovibrionales</taxon>
        <taxon>Pseudobdellovibrionaceae</taxon>
        <taxon>Bdellovibrio</taxon>
    </lineage>
</organism>
<evidence type="ECO:0000256" key="1">
    <source>
        <dbReference type="SAM" id="SignalP"/>
    </source>
</evidence>
<evidence type="ECO:0000313" key="2">
    <source>
        <dbReference type="EMBL" id="KYG65735.1"/>
    </source>
</evidence>
<protein>
    <recommendedName>
        <fullName evidence="4">Outer membrane protein beta-barrel domain-containing protein</fullName>
    </recommendedName>
</protein>
<keyword evidence="1" id="KW-0732">Signal</keyword>
<dbReference type="AlphaFoldDB" id="A0A150WNF7"/>
<keyword evidence="3" id="KW-1185">Reference proteome</keyword>
<dbReference type="EMBL" id="LUKE01000001">
    <property type="protein sequence ID" value="KYG65735.1"/>
    <property type="molecule type" value="Genomic_DNA"/>
</dbReference>
<sequence>MKTYYITLILFLFHFSARADDFSPASWQPGLHLFAGGGLNSSLYTSDTERVEGGVGLNMKTDLVYFFNDTWAADWGSSVKFARIDGFLLWDTQFTLGVRRRLSSIDIWDLANPYVRVFAGKSPTVIFLDGNELPGRNQDGDVNRMQFDGTVYGVTFGSMTKTAAGTTWFAELSLSLQQFERESEIKMDGEVPVVTHEGPVQANANMYTVTFTIGALIF</sequence>
<feature type="chain" id="PRO_5007573487" description="Outer membrane protein beta-barrel domain-containing protein" evidence="1">
    <location>
        <begin position="20"/>
        <end position="218"/>
    </location>
</feature>